<dbReference type="InterPro" id="IPR036390">
    <property type="entry name" value="WH_DNA-bd_sf"/>
</dbReference>
<dbReference type="EMBL" id="CP010835">
    <property type="protein sequence ID" value="AMM53131.1"/>
    <property type="molecule type" value="Genomic_DNA"/>
</dbReference>
<reference evidence="8 9" key="2">
    <citation type="journal article" date="2016" name="Int. J. Syst. Evol. Microbiol.">
        <title>Pyrococcus kukulkanii sp. nov., a hyperthermophilic, piezophilic archaeon isolated from a deep-sea hydrothermal vent.</title>
        <authorList>
            <person name="Callac N."/>
            <person name="Oger P."/>
            <person name="Lesongeur F."/>
            <person name="Rattray J.E."/>
            <person name="Vannier P."/>
            <person name="Michoud G."/>
            <person name="Beauverger M."/>
            <person name="Gayet N."/>
            <person name="Rouxel O."/>
            <person name="Jebbar M."/>
            <person name="Godfroy A."/>
        </authorList>
    </citation>
    <scope>NUCLEOTIDE SEQUENCE [LARGE SCALE GENOMIC DNA]</scope>
    <source>
        <strain evidence="8 9">NCB100</strain>
    </source>
</reference>
<evidence type="ECO:0000259" key="6">
    <source>
        <dbReference type="Pfam" id="PF01978"/>
    </source>
</evidence>
<accession>A0A127B6X8</accession>
<keyword evidence="5" id="KW-0175">Coiled coil</keyword>
<dbReference type="GeneID" id="28490253"/>
<dbReference type="CDD" id="cd09124">
    <property type="entry name" value="PLDc_like_TrmB_middle"/>
    <property type="match status" value="1"/>
</dbReference>
<evidence type="ECO:0000313" key="8">
    <source>
        <dbReference type="EMBL" id="AMM53131.1"/>
    </source>
</evidence>
<dbReference type="STRING" id="1609559.TQ32_00440"/>
<evidence type="ECO:0000259" key="7">
    <source>
        <dbReference type="Pfam" id="PF11495"/>
    </source>
</evidence>
<proteinExistence type="inferred from homology"/>
<keyword evidence="3" id="KW-0238">DNA-binding</keyword>
<feature type="coiled-coil region" evidence="5">
    <location>
        <begin position="77"/>
        <end position="104"/>
    </location>
</feature>
<dbReference type="GO" id="GO:0003677">
    <property type="term" value="F:DNA binding"/>
    <property type="evidence" value="ECO:0007669"/>
    <property type="project" value="UniProtKB-KW"/>
</dbReference>
<evidence type="ECO:0000313" key="9">
    <source>
        <dbReference type="Proteomes" id="UP000070587"/>
    </source>
</evidence>
<dbReference type="Pfam" id="PF11495">
    <property type="entry name" value="Regulator_TrmB"/>
    <property type="match status" value="1"/>
</dbReference>
<dbReference type="Gene3D" id="1.10.10.10">
    <property type="entry name" value="Winged helix-like DNA-binding domain superfamily/Winged helix DNA-binding domain"/>
    <property type="match status" value="1"/>
</dbReference>
<dbReference type="AlphaFoldDB" id="A0A127B6X8"/>
<evidence type="ECO:0000256" key="1">
    <source>
        <dbReference type="ARBA" id="ARBA00007287"/>
    </source>
</evidence>
<evidence type="ECO:0000256" key="5">
    <source>
        <dbReference type="SAM" id="Coils"/>
    </source>
</evidence>
<dbReference type="OrthoDB" id="30795at2157"/>
<dbReference type="SUPFAM" id="SSF159071">
    <property type="entry name" value="TrmB C-terminal domain-like"/>
    <property type="match status" value="1"/>
</dbReference>
<dbReference type="InterPro" id="IPR036388">
    <property type="entry name" value="WH-like_DNA-bd_sf"/>
</dbReference>
<gene>
    <name evidence="8" type="ORF">TQ32_00440</name>
</gene>
<feature type="domain" description="Transcription regulator TrmB N-terminal" evidence="6">
    <location>
        <begin position="10"/>
        <end position="77"/>
    </location>
</feature>
<name>A0A127B6X8_9EURY</name>
<evidence type="ECO:0000256" key="4">
    <source>
        <dbReference type="ARBA" id="ARBA00023163"/>
    </source>
</evidence>
<dbReference type="InterPro" id="IPR002831">
    <property type="entry name" value="Tscrpt_reg_TrmB_N"/>
</dbReference>
<organism evidence="8 9">
    <name type="scientific">Pyrococcus kukulkanii</name>
    <dbReference type="NCBI Taxonomy" id="1609559"/>
    <lineage>
        <taxon>Archaea</taxon>
        <taxon>Methanobacteriati</taxon>
        <taxon>Methanobacteriota</taxon>
        <taxon>Thermococci</taxon>
        <taxon>Thermococcales</taxon>
        <taxon>Thermococcaceae</taxon>
        <taxon>Pyrococcus</taxon>
    </lineage>
</organism>
<sequence>MIKEEIIQKLQKFGLTKYESLAYITLLKLGPSKATDVTRESGIPHTRIYDVLSSLSKKGFVDVMHGTPRLYAPVNPELVLERLKKELIEDIENLKRAFEDLYKETHGEELPEIWTIHGFENTVERAEYIIRAAKHEVLINTPFEFLTQLRDAIERRDDVLMIIISNFENAPKWLSEKGNVILAKSGEAPWLMGTWVIGDVNYALFFGTLPENKGKERFYSFWAKSAKLIQNYVHWFYTMYFDNSRKIKELDYDKLGKPVVLTHIRTIITVLKSVGTNRKIEVIGRSLKDKTQVKVVGRVINFEYTPLTANITIETEKGEKLRVGGLGSYLEDIEGEVFLLY</sequence>
<dbReference type="InterPro" id="IPR021586">
    <property type="entry name" value="Tscrpt_reg_TrmB_C"/>
</dbReference>
<dbReference type="PATRIC" id="fig|1609559.3.peg.92"/>
<feature type="domain" description="Transcription regulator TrmB C-terminal" evidence="7">
    <location>
        <begin position="112"/>
        <end position="340"/>
    </location>
</feature>
<keyword evidence="4" id="KW-0804">Transcription</keyword>
<protein>
    <submittedName>
        <fullName evidence="8">Transcriptional regulator</fullName>
    </submittedName>
</protein>
<dbReference type="KEGG" id="pyc:TQ32_00440"/>
<evidence type="ECO:0000256" key="2">
    <source>
        <dbReference type="ARBA" id="ARBA00023015"/>
    </source>
</evidence>
<dbReference type="SUPFAM" id="SSF46785">
    <property type="entry name" value="Winged helix' DNA-binding domain"/>
    <property type="match status" value="1"/>
</dbReference>
<comment type="similarity">
    <text evidence="1">Belongs to the transcriptional regulator TrmB family.</text>
</comment>
<dbReference type="InterPro" id="IPR051797">
    <property type="entry name" value="TrmB-like"/>
</dbReference>
<dbReference type="Pfam" id="PF01978">
    <property type="entry name" value="TrmB"/>
    <property type="match status" value="1"/>
</dbReference>
<dbReference type="Proteomes" id="UP000070587">
    <property type="component" value="Chromosome"/>
</dbReference>
<dbReference type="PANTHER" id="PTHR34293:SF1">
    <property type="entry name" value="HTH-TYPE TRANSCRIPTIONAL REGULATOR TRMBL2"/>
    <property type="match status" value="1"/>
</dbReference>
<reference evidence="9" key="1">
    <citation type="submission" date="2015-02" db="EMBL/GenBank/DDBJ databases">
        <title>Pyrococcus kukulkanii sp. nov., a novel hyperthermophilic archaeon isolated from a deep-sea hydrothermal vent at the Guaymas Basin.</title>
        <authorList>
            <person name="Oger P.M."/>
            <person name="Callac N."/>
            <person name="Jebbar M."/>
            <person name="Godfroy A."/>
        </authorList>
    </citation>
    <scope>NUCLEOTIDE SEQUENCE [LARGE SCALE GENOMIC DNA]</scope>
    <source>
        <strain evidence="9">NCB100</strain>
    </source>
</reference>
<dbReference type="RefSeq" id="WP_068319990.1">
    <property type="nucleotide sequence ID" value="NZ_CP010835.1"/>
</dbReference>
<evidence type="ECO:0000256" key="3">
    <source>
        <dbReference type="ARBA" id="ARBA00023125"/>
    </source>
</evidence>
<dbReference type="NCBIfam" id="NF047390">
    <property type="entry name" value="TransRegTrmBL1"/>
    <property type="match status" value="1"/>
</dbReference>
<dbReference type="PANTHER" id="PTHR34293">
    <property type="entry name" value="HTH-TYPE TRANSCRIPTIONAL REGULATOR TRMBL2"/>
    <property type="match status" value="1"/>
</dbReference>
<keyword evidence="2" id="KW-0805">Transcription regulation</keyword>